<evidence type="ECO:0000259" key="4">
    <source>
        <dbReference type="PROSITE" id="PS50175"/>
    </source>
</evidence>
<reference evidence="5" key="1">
    <citation type="submission" date="2025-08" db="UniProtKB">
        <authorList>
            <consortium name="Ensembl"/>
        </authorList>
    </citation>
    <scope>IDENTIFICATION</scope>
</reference>
<dbReference type="InterPro" id="IPR021109">
    <property type="entry name" value="Peptidase_aspartic_dom_sf"/>
</dbReference>
<dbReference type="SUPFAM" id="SSF56672">
    <property type="entry name" value="DNA/RNA polymerases"/>
    <property type="match status" value="1"/>
</dbReference>
<organism evidence="5 6">
    <name type="scientific">Otus sunia</name>
    <name type="common">Oriental scops-owl</name>
    <dbReference type="NCBI Taxonomy" id="257818"/>
    <lineage>
        <taxon>Eukaryota</taxon>
        <taxon>Metazoa</taxon>
        <taxon>Chordata</taxon>
        <taxon>Craniata</taxon>
        <taxon>Vertebrata</taxon>
        <taxon>Euteleostomi</taxon>
        <taxon>Archelosauria</taxon>
        <taxon>Archosauria</taxon>
        <taxon>Dinosauria</taxon>
        <taxon>Saurischia</taxon>
        <taxon>Theropoda</taxon>
        <taxon>Coelurosauria</taxon>
        <taxon>Aves</taxon>
        <taxon>Neognathae</taxon>
        <taxon>Neoaves</taxon>
        <taxon>Telluraves</taxon>
        <taxon>Strigiformes</taxon>
        <taxon>Strigidae</taxon>
        <taxon>Otus</taxon>
    </lineage>
</organism>
<comment type="similarity">
    <text evidence="1">Belongs to the beta type-B retroviral polymerase family. HERV class-II K(HML-2) pol subfamily.</text>
</comment>
<keyword evidence="3" id="KW-0378">Hydrolase</keyword>
<accession>A0A8C8AX31</accession>
<evidence type="ECO:0000256" key="1">
    <source>
        <dbReference type="ARBA" id="ARBA00010879"/>
    </source>
</evidence>
<reference evidence="5" key="2">
    <citation type="submission" date="2025-09" db="UniProtKB">
        <authorList>
            <consortium name="Ensembl"/>
        </authorList>
    </citation>
    <scope>IDENTIFICATION</scope>
</reference>
<protein>
    <recommendedName>
        <fullName evidence="2">ribonuclease H</fullName>
        <ecNumber evidence="2">3.1.26.4</ecNumber>
    </recommendedName>
</protein>
<dbReference type="PANTHER" id="PTHR33064:SF36">
    <property type="entry name" value="CCHC-TYPE DOMAIN-CONTAINING PROTEIN"/>
    <property type="match status" value="1"/>
</dbReference>
<dbReference type="InterPro" id="IPR043502">
    <property type="entry name" value="DNA/RNA_pol_sf"/>
</dbReference>
<dbReference type="GO" id="GO:0004190">
    <property type="term" value="F:aspartic-type endopeptidase activity"/>
    <property type="evidence" value="ECO:0007669"/>
    <property type="project" value="InterPro"/>
</dbReference>
<dbReference type="InterPro" id="IPR051320">
    <property type="entry name" value="Viral_Replic_Matur_Polypro"/>
</dbReference>
<evidence type="ECO:0000256" key="2">
    <source>
        <dbReference type="ARBA" id="ARBA00012180"/>
    </source>
</evidence>
<dbReference type="PROSITE" id="PS50175">
    <property type="entry name" value="ASP_PROT_RETROV"/>
    <property type="match status" value="1"/>
</dbReference>
<dbReference type="Gene3D" id="3.10.10.10">
    <property type="entry name" value="HIV Type 1 Reverse Transcriptase, subunit A, domain 1"/>
    <property type="match status" value="1"/>
</dbReference>
<dbReference type="Ensembl" id="ENSOSUT00000012608.1">
    <property type="protein sequence ID" value="ENSOSUP00000012192.1"/>
    <property type="gene ID" value="ENSOSUG00000008796.1"/>
</dbReference>
<dbReference type="InterPro" id="IPR000477">
    <property type="entry name" value="RT_dom"/>
</dbReference>
<sequence>MKLGNERVEFLVNTSAACSILDSCKGELSKQSLSIVGATGGREVRPLFQPIKCRYGSQNFMHKFLYVPDCPMHLLGRHLLSKLNAQIMFEGNHICVQIPEEKALEEQYFLLQQGTAEENLKIPEEVLNAVNLLVWASEVPDQSKLAEPVKTELKPGAQPVRQKQYSIKLEARRGLEPVIENFMKYGLLRQCQYEYNTPIFPVKKPHSNEYHLVQNLRAINQIVQDVDTDQCFTVLDLKDESPTTGRKTQLCWTVLPQGFKNSPTIFGNQLTRELETWQRENEGRVNLLQYVDDIPLSSQKKTDCMQYMIDLLNFLGASGYRVSQKKARIMQNTSQRKARAKSTHLSLNCHPLRNAMHCEYLL</sequence>
<dbReference type="GO" id="GO:0006508">
    <property type="term" value="P:proteolysis"/>
    <property type="evidence" value="ECO:0007669"/>
    <property type="project" value="InterPro"/>
</dbReference>
<dbReference type="Gene3D" id="3.30.70.270">
    <property type="match status" value="1"/>
</dbReference>
<dbReference type="Proteomes" id="UP000694552">
    <property type="component" value="Unplaced"/>
</dbReference>
<name>A0A8C8AX31_9STRI</name>
<dbReference type="InterPro" id="IPR001995">
    <property type="entry name" value="Peptidase_A2_cat"/>
</dbReference>
<dbReference type="EC" id="3.1.26.4" evidence="2"/>
<dbReference type="Pfam" id="PF00078">
    <property type="entry name" value="RVT_1"/>
    <property type="match status" value="1"/>
</dbReference>
<keyword evidence="6" id="KW-1185">Reference proteome</keyword>
<dbReference type="InterPro" id="IPR043128">
    <property type="entry name" value="Rev_trsase/Diguanyl_cyclase"/>
</dbReference>
<feature type="domain" description="Peptidase A2" evidence="4">
    <location>
        <begin position="8"/>
        <end position="79"/>
    </location>
</feature>
<dbReference type="SUPFAM" id="SSF50630">
    <property type="entry name" value="Acid proteases"/>
    <property type="match status" value="1"/>
</dbReference>
<dbReference type="Gene3D" id="2.40.70.10">
    <property type="entry name" value="Acid Proteases"/>
    <property type="match status" value="1"/>
</dbReference>
<proteinExistence type="inferred from homology"/>
<evidence type="ECO:0000256" key="3">
    <source>
        <dbReference type="ARBA" id="ARBA00022801"/>
    </source>
</evidence>
<evidence type="ECO:0000313" key="5">
    <source>
        <dbReference type="Ensembl" id="ENSOSUP00000012192.1"/>
    </source>
</evidence>
<dbReference type="GO" id="GO:0004523">
    <property type="term" value="F:RNA-DNA hybrid ribonuclease activity"/>
    <property type="evidence" value="ECO:0007669"/>
    <property type="project" value="UniProtKB-EC"/>
</dbReference>
<dbReference type="AlphaFoldDB" id="A0A8C8AX31"/>
<dbReference type="InterPro" id="IPR018061">
    <property type="entry name" value="Retropepsins"/>
</dbReference>
<dbReference type="Pfam" id="PF00077">
    <property type="entry name" value="RVP"/>
    <property type="match status" value="1"/>
</dbReference>
<dbReference type="PANTHER" id="PTHR33064">
    <property type="entry name" value="POL PROTEIN"/>
    <property type="match status" value="1"/>
</dbReference>
<evidence type="ECO:0000313" key="6">
    <source>
        <dbReference type="Proteomes" id="UP000694552"/>
    </source>
</evidence>